<dbReference type="EMBL" id="CVQV01000013">
    <property type="protein sequence ID" value="CRK76125.1"/>
    <property type="molecule type" value="Genomic_DNA"/>
</dbReference>
<dbReference type="RefSeq" id="WP_048599541.1">
    <property type="nucleotide sequence ID" value="NZ_CVPC01000013.1"/>
</dbReference>
<dbReference type="Proteomes" id="UP000048949">
    <property type="component" value="Unassembled WGS sequence"/>
</dbReference>
<feature type="region of interest" description="Disordered" evidence="1">
    <location>
        <begin position="1"/>
        <end position="31"/>
    </location>
</feature>
<dbReference type="STRING" id="282199.GCA_001049735_02181"/>
<evidence type="ECO:0000256" key="1">
    <source>
        <dbReference type="SAM" id="MobiDB-lite"/>
    </source>
</evidence>
<dbReference type="InterPro" id="IPR018247">
    <property type="entry name" value="EF_Hand_1_Ca_BS"/>
</dbReference>
<feature type="compositionally biased region" description="Basic and acidic residues" evidence="1">
    <location>
        <begin position="143"/>
        <end position="156"/>
    </location>
</feature>
<keyword evidence="3" id="KW-0966">Cell projection</keyword>
<feature type="compositionally biased region" description="Polar residues" evidence="1">
    <location>
        <begin position="560"/>
        <end position="574"/>
    </location>
</feature>
<dbReference type="InterPro" id="IPR021136">
    <property type="entry name" value="Flagellar_hook_control-like_C"/>
</dbReference>
<evidence type="ECO:0000259" key="2">
    <source>
        <dbReference type="Pfam" id="PF02120"/>
    </source>
</evidence>
<feature type="region of interest" description="Disordered" evidence="1">
    <location>
        <begin position="522"/>
        <end position="574"/>
    </location>
</feature>
<dbReference type="Pfam" id="PF02120">
    <property type="entry name" value="Flg_hook"/>
    <property type="match status" value="1"/>
</dbReference>
<feature type="domain" description="Flagellar hook-length control protein-like C-terminal" evidence="2">
    <location>
        <begin position="446"/>
        <end position="525"/>
    </location>
</feature>
<dbReference type="OrthoDB" id="7845659at2"/>
<accession>A0A0U1NMZ6</accession>
<keyword evidence="3" id="KW-0282">Flagellum</keyword>
<evidence type="ECO:0000313" key="3">
    <source>
        <dbReference type="EMBL" id="CRK76125.1"/>
    </source>
</evidence>
<keyword evidence="4" id="KW-1185">Reference proteome</keyword>
<dbReference type="AlphaFoldDB" id="A0A0U1NMZ6"/>
<dbReference type="CDD" id="cd17470">
    <property type="entry name" value="T3SS_Flik_C"/>
    <property type="match status" value="1"/>
</dbReference>
<dbReference type="InterPro" id="IPR038610">
    <property type="entry name" value="FliK-like_C_sf"/>
</dbReference>
<name>A0A0U1NMZ6_9RHOB</name>
<gene>
    <name evidence="3" type="ORF">NIG5292_02182</name>
</gene>
<dbReference type="PROSITE" id="PS00018">
    <property type="entry name" value="EF_HAND_1"/>
    <property type="match status" value="1"/>
</dbReference>
<feature type="compositionally biased region" description="Low complexity" evidence="1">
    <location>
        <begin position="13"/>
        <end position="23"/>
    </location>
</feature>
<dbReference type="Gene3D" id="3.30.750.140">
    <property type="match status" value="1"/>
</dbReference>
<evidence type="ECO:0000313" key="4">
    <source>
        <dbReference type="Proteomes" id="UP000048949"/>
    </source>
</evidence>
<sequence>MNGVGANIEHTPSKGSGSKLSLGEVGLTSPVSEGANLFDEMLALDEVEGAHEAPQVSVDMAVTDLESAHAEGDVNKDNALSGAELENLVVSQYPPTLPEGEVSVEGDNGPSAGLTPEIETTPLNFSDVTESVEPQEASQMSEAENKDFDTSSEHVDAPQTEPHSSDVEIDPIAGLATAAVVDEPVSLPSGAALQNPLKRAETAIARARAATDDDSGEGGFGRNALAGIPATLDGEQLLDEAEHPIPLAFSQSKTFEGAGDDNRPRPVAPNFGTAEPVVEATKDKAISPPSDLAKAPEAQAADATKTAVMNDVVDADDALLVVQRMGAKGTQIPFAMSENTPDAELQTMPESKTAEGDVKTDVTKIKLTLDGDFAQDGSIKAESDQKQPTGVNVSGPSILEMKGRDLLQASTTQPETQQLAAKDVLPKAALALSLRDAQWGQRLVAQIQKMHTEGSARYEISLRPKNLGDMNVTLEVRGEETQVRIVTETTAASRVLIGAENRLSQMLDAAGFKLSSLSASMGASSHLGNGQGQSSSKHKQHDMPGKSKMRQGAAPEVTAHRTNATQSGAVNVLA</sequence>
<keyword evidence="3" id="KW-0969">Cilium</keyword>
<organism evidence="3 4">
    <name type="scientific">Nereida ignava</name>
    <dbReference type="NCBI Taxonomy" id="282199"/>
    <lineage>
        <taxon>Bacteria</taxon>
        <taxon>Pseudomonadati</taxon>
        <taxon>Pseudomonadota</taxon>
        <taxon>Alphaproteobacteria</taxon>
        <taxon>Rhodobacterales</taxon>
        <taxon>Roseobacteraceae</taxon>
        <taxon>Nereida</taxon>
    </lineage>
</organism>
<protein>
    <submittedName>
        <fullName evidence="3">Flagellar hook-length control protein FliK</fullName>
    </submittedName>
</protein>
<reference evidence="3 4" key="1">
    <citation type="submission" date="2015-04" db="EMBL/GenBank/DDBJ databases">
        <authorList>
            <person name="Syromyatnikov M.Y."/>
            <person name="Popov V.N."/>
        </authorList>
    </citation>
    <scope>NUCLEOTIDE SEQUENCE [LARGE SCALE GENOMIC DNA]</scope>
    <source>
        <strain evidence="3 4">CECT 5292</strain>
    </source>
</reference>
<proteinExistence type="predicted"/>
<feature type="region of interest" description="Disordered" evidence="1">
    <location>
        <begin position="96"/>
        <end position="166"/>
    </location>
</feature>